<keyword evidence="3" id="KW-1185">Reference proteome</keyword>
<accession>A0A494YTW7</accession>
<dbReference type="OrthoDB" id="9785724at2"/>
<comment type="caution">
    <text evidence="2">The sequence shown here is derived from an EMBL/GenBank/DDBJ whole genome shotgun (WGS) entry which is preliminary data.</text>
</comment>
<evidence type="ECO:0000259" key="1">
    <source>
        <dbReference type="Pfam" id="PF00857"/>
    </source>
</evidence>
<dbReference type="Pfam" id="PF00857">
    <property type="entry name" value="Isochorismatase"/>
    <property type="match status" value="1"/>
</dbReference>
<dbReference type="SUPFAM" id="SSF52499">
    <property type="entry name" value="Isochorismatase-like hydrolases"/>
    <property type="match status" value="1"/>
</dbReference>
<feature type="domain" description="Isochorismatase-like" evidence="1">
    <location>
        <begin position="18"/>
        <end position="58"/>
    </location>
</feature>
<dbReference type="InterPro" id="IPR036380">
    <property type="entry name" value="Isochorismatase-like_sf"/>
</dbReference>
<name>A0A494YTW7_9BACL</name>
<proteinExistence type="predicted"/>
<dbReference type="Gene3D" id="3.40.50.850">
    <property type="entry name" value="Isochorismatase-like"/>
    <property type="match status" value="1"/>
</dbReference>
<gene>
    <name evidence="2" type="ORF">D8M03_15730</name>
</gene>
<organism evidence="2 3">
    <name type="scientific">Ureibacillus endophyticus</name>
    <dbReference type="NCBI Taxonomy" id="1978490"/>
    <lineage>
        <taxon>Bacteria</taxon>
        <taxon>Bacillati</taxon>
        <taxon>Bacillota</taxon>
        <taxon>Bacilli</taxon>
        <taxon>Bacillales</taxon>
        <taxon>Caryophanaceae</taxon>
        <taxon>Ureibacillus</taxon>
    </lineage>
</organism>
<evidence type="ECO:0000313" key="2">
    <source>
        <dbReference type="EMBL" id="RKQ13591.1"/>
    </source>
</evidence>
<dbReference type="EMBL" id="RBZN01000060">
    <property type="protein sequence ID" value="RKQ13591.1"/>
    <property type="molecule type" value="Genomic_DNA"/>
</dbReference>
<reference evidence="2 3" key="1">
    <citation type="journal article" date="2016" name="Antonie Van Leeuwenhoek">
        <title>Lysinibacillus endophyticus sp. nov., an indole-3-acetic acid producing endophytic bacterium isolated from corn root (Zea mays cv. Xinken-5).</title>
        <authorList>
            <person name="Yu J."/>
            <person name="Guan X."/>
            <person name="Liu C."/>
            <person name="Xiang W."/>
            <person name="Yu Z."/>
            <person name="Liu X."/>
            <person name="Wang G."/>
        </authorList>
    </citation>
    <scope>NUCLEOTIDE SEQUENCE [LARGE SCALE GENOMIC DNA]</scope>
    <source>
        <strain evidence="2 3">DSM 100506</strain>
    </source>
</reference>
<dbReference type="Proteomes" id="UP000272238">
    <property type="component" value="Unassembled WGS sequence"/>
</dbReference>
<sequence length="94" mass="10404">MLGWCALSLFILIYIVRSKENITVVGVRTEYCVDTTCRRALSLGYQVTLIADGHTTIDDILPAKQIIEHHNINLSKLSAADCKIAVVSSSEHVF</sequence>
<dbReference type="InterPro" id="IPR000868">
    <property type="entry name" value="Isochorismatase-like_dom"/>
</dbReference>
<evidence type="ECO:0000313" key="3">
    <source>
        <dbReference type="Proteomes" id="UP000272238"/>
    </source>
</evidence>
<protein>
    <submittedName>
        <fullName evidence="2">Isochorismatase family protein</fullName>
    </submittedName>
</protein>
<dbReference type="AlphaFoldDB" id="A0A494YTW7"/>